<feature type="domain" description="Amine oxidase" evidence="2">
    <location>
        <begin position="112"/>
        <end position="600"/>
    </location>
</feature>
<sequence>MDDHARLSLSQRESLAQRDDDRRSQPLRYSRRELIEMVFGAAALSGVMASGVGCDQLDRMFSGALPPNGDLLSPNYQLGHRLRDAPAASAAEAPNVDEPSESHRCVIVGAGVAGLAAARHLLQSGIDDFVVLELESVPGGTSRSGKWDGGRFPWGAHYLPVPMPDNKPLVEFLIECGVLEPSGENSFVAAERYLCRDPEERVFADGQWHEGLFPFAVATQKDRDQLERFRAEVTRMAVQRGEDGRRWFAIPCSESSADASVRELDRISMAQWMRRNQFDSPLLIWLVDYACRDDYGLRADQTSAWAGLFYFSARVADEHGESQPVMTWPEGNGFLVDRLCEPLGDRLRLGTAVMRVSRIDPDSRDSSLRLDVVDASSNIASTIHAEHVIVAVPQFIASRMLSSQLADERGAATKHAGLQSPSAESPLAESATPEIDRKAFSYSSWLVANVHLSDRPAERSFPMSWDNVTLASGSLGYVNSTHQTGRDHGPTVLTWYQALPDDLPAERRMKLIQLTWAEAAETVLSDLELAHPDIRALVTRLDVMIWGHAMPQPRVGMLFHPARQTAAEPIGNVHFACTDLSGMALFEEAFAHGRRAASEINDGELDASPRV</sequence>
<keyword evidence="4" id="KW-1185">Reference proteome</keyword>
<dbReference type="GO" id="GO:0016491">
    <property type="term" value="F:oxidoreductase activity"/>
    <property type="evidence" value="ECO:0007669"/>
    <property type="project" value="InterPro"/>
</dbReference>
<reference evidence="3 4" key="1">
    <citation type="submission" date="2020-08" db="EMBL/GenBank/DDBJ databases">
        <title>Genomic Encyclopedia of Type Strains, Phase III (KMG-III): the genomes of soil and plant-associated and newly described type strains.</title>
        <authorList>
            <person name="Whitman W."/>
        </authorList>
    </citation>
    <scope>NUCLEOTIDE SEQUENCE [LARGE SCALE GENOMIC DNA]</scope>
    <source>
        <strain evidence="3 4">CECT 8075</strain>
    </source>
</reference>
<comment type="caution">
    <text evidence="3">The sequence shown here is derived from an EMBL/GenBank/DDBJ whole genome shotgun (WGS) entry which is preliminary data.</text>
</comment>
<dbReference type="Pfam" id="PF01593">
    <property type="entry name" value="Amino_oxidase"/>
    <property type="match status" value="1"/>
</dbReference>
<dbReference type="EMBL" id="JACHXU010000028">
    <property type="protein sequence ID" value="MBB3209884.1"/>
    <property type="molecule type" value="Genomic_DNA"/>
</dbReference>
<organism evidence="3 4">
    <name type="scientific">Aporhodopirellula rubra</name>
    <dbReference type="NCBI Taxonomy" id="980271"/>
    <lineage>
        <taxon>Bacteria</taxon>
        <taxon>Pseudomonadati</taxon>
        <taxon>Planctomycetota</taxon>
        <taxon>Planctomycetia</taxon>
        <taxon>Pirellulales</taxon>
        <taxon>Pirellulaceae</taxon>
        <taxon>Aporhodopirellula</taxon>
    </lineage>
</organism>
<dbReference type="AlphaFoldDB" id="A0A7W5E514"/>
<proteinExistence type="predicted"/>
<dbReference type="Proteomes" id="UP000536179">
    <property type="component" value="Unassembled WGS sequence"/>
</dbReference>
<evidence type="ECO:0000256" key="1">
    <source>
        <dbReference type="SAM" id="MobiDB-lite"/>
    </source>
</evidence>
<dbReference type="PANTHER" id="PTHR42923">
    <property type="entry name" value="PROTOPORPHYRINOGEN OXIDASE"/>
    <property type="match status" value="1"/>
</dbReference>
<evidence type="ECO:0000259" key="2">
    <source>
        <dbReference type="Pfam" id="PF01593"/>
    </source>
</evidence>
<dbReference type="SUPFAM" id="SSF51905">
    <property type="entry name" value="FAD/NAD(P)-binding domain"/>
    <property type="match status" value="1"/>
</dbReference>
<dbReference type="InterPro" id="IPR050464">
    <property type="entry name" value="Zeta_carotene_desat/Oxidored"/>
</dbReference>
<feature type="compositionally biased region" description="Basic and acidic residues" evidence="1">
    <location>
        <begin position="15"/>
        <end position="24"/>
    </location>
</feature>
<dbReference type="InterPro" id="IPR002937">
    <property type="entry name" value="Amino_oxidase"/>
</dbReference>
<evidence type="ECO:0000313" key="3">
    <source>
        <dbReference type="EMBL" id="MBB3209884.1"/>
    </source>
</evidence>
<protein>
    <recommendedName>
        <fullName evidence="2">Amine oxidase domain-containing protein</fullName>
    </recommendedName>
</protein>
<evidence type="ECO:0000313" key="4">
    <source>
        <dbReference type="Proteomes" id="UP000536179"/>
    </source>
</evidence>
<gene>
    <name evidence="3" type="ORF">FHS27_005729</name>
</gene>
<dbReference type="PANTHER" id="PTHR42923:SF39">
    <property type="entry name" value="AMINO OXIDASE"/>
    <property type="match status" value="1"/>
</dbReference>
<name>A0A7W5E514_9BACT</name>
<feature type="region of interest" description="Disordered" evidence="1">
    <location>
        <begin position="1"/>
        <end position="24"/>
    </location>
</feature>
<dbReference type="InterPro" id="IPR036188">
    <property type="entry name" value="FAD/NAD-bd_sf"/>
</dbReference>
<dbReference type="RefSeq" id="WP_184308832.1">
    <property type="nucleotide sequence ID" value="NZ_JACHXU010000028.1"/>
</dbReference>
<accession>A0A7W5E514</accession>
<dbReference type="Gene3D" id="3.50.50.60">
    <property type="entry name" value="FAD/NAD(P)-binding domain"/>
    <property type="match status" value="1"/>
</dbReference>